<gene>
    <name evidence="1" type="ORF">AVDCRST_MAG88-4686</name>
</gene>
<dbReference type="EMBL" id="CADCWM010001215">
    <property type="protein sequence ID" value="CAA9589901.1"/>
    <property type="molecule type" value="Genomic_DNA"/>
</dbReference>
<proteinExistence type="predicted"/>
<protein>
    <submittedName>
        <fullName evidence="1">Uncharacterized protein</fullName>
    </submittedName>
</protein>
<evidence type="ECO:0000313" key="1">
    <source>
        <dbReference type="EMBL" id="CAA9589901.1"/>
    </source>
</evidence>
<organism evidence="1">
    <name type="scientific">uncultured Thermomicrobiales bacterium</name>
    <dbReference type="NCBI Taxonomy" id="1645740"/>
    <lineage>
        <taxon>Bacteria</taxon>
        <taxon>Pseudomonadati</taxon>
        <taxon>Thermomicrobiota</taxon>
        <taxon>Thermomicrobia</taxon>
        <taxon>Thermomicrobiales</taxon>
        <taxon>environmental samples</taxon>
    </lineage>
</organism>
<name>A0A6J4VUT0_9BACT</name>
<feature type="non-terminal residue" evidence="1">
    <location>
        <position position="1"/>
    </location>
</feature>
<accession>A0A6J4VUT0</accession>
<dbReference type="AlphaFoldDB" id="A0A6J4VUT0"/>
<feature type="non-terminal residue" evidence="1">
    <location>
        <position position="28"/>
    </location>
</feature>
<sequence length="28" mass="2534">AASTRTASPGPCAASSLMGCAPAKGRGG</sequence>
<reference evidence="1" key="1">
    <citation type="submission" date="2020-02" db="EMBL/GenBank/DDBJ databases">
        <authorList>
            <person name="Meier V. D."/>
        </authorList>
    </citation>
    <scope>NUCLEOTIDE SEQUENCE</scope>
    <source>
        <strain evidence="1">AVDCRST_MAG88</strain>
    </source>
</reference>